<accession>A0ABS5U715</accession>
<dbReference type="EMBL" id="JAHDYS010000005">
    <property type="protein sequence ID" value="MBT1071460.1"/>
    <property type="molecule type" value="Genomic_DNA"/>
</dbReference>
<organism evidence="2 3">
    <name type="scientific">Pelotalea chapellei</name>
    <dbReference type="NCBI Taxonomy" id="44671"/>
    <lineage>
        <taxon>Bacteria</taxon>
        <taxon>Pseudomonadati</taxon>
        <taxon>Thermodesulfobacteriota</taxon>
        <taxon>Desulfuromonadia</taxon>
        <taxon>Geobacterales</taxon>
        <taxon>Geobacteraceae</taxon>
        <taxon>Pelotalea</taxon>
    </lineage>
</organism>
<evidence type="ECO:0000313" key="3">
    <source>
        <dbReference type="Proteomes" id="UP000784128"/>
    </source>
</evidence>
<reference evidence="2 3" key="1">
    <citation type="submission" date="2021-05" db="EMBL/GenBank/DDBJ databases">
        <title>The draft genome of Geobacter chapellei DSM 13688.</title>
        <authorList>
            <person name="Xu Z."/>
            <person name="Masuda Y."/>
            <person name="Itoh H."/>
            <person name="Senoo K."/>
        </authorList>
    </citation>
    <scope>NUCLEOTIDE SEQUENCE [LARGE SCALE GENOMIC DNA]</scope>
    <source>
        <strain evidence="2 3">DSM 13688</strain>
    </source>
</reference>
<keyword evidence="3" id="KW-1185">Reference proteome</keyword>
<gene>
    <name evidence="2" type="primary">cas6</name>
    <name evidence="2" type="ORF">KJB30_06685</name>
</gene>
<comment type="caution">
    <text evidence="2">The sequence shown here is derived from an EMBL/GenBank/DDBJ whole genome shotgun (WGS) entry which is preliminary data.</text>
</comment>
<name>A0ABS5U715_9BACT</name>
<sequence>MEFSLINLVLSVTTANESALLQRLFRCGAEFSSTCRDIVCRWPVRDCHECSTRHDCTWHRVFGQELTVDPEALKRHQKPPLPFVFTFENPAIASDNPGLVTVRLIVIGKAILCLEMLLKGFSILLEKQTKHIKCEVGEVASVGYHEDAHALGEGCCINFPENLTILSTAGLIEKWPWSCDRIRLIFETPLRLFDKGHILKSFDTGLFIRSLLRRISSLAYYYGENCSEPDFKELSRHVDQISCCDNYFQYQPLWQATNKLSGIVGNGVVYGALNDLMPFIILGSYLHAGKGSSFGMGKYALYTDQ</sequence>
<feature type="domain" description="CRISPR-associated protein Cas6 C-terminal" evidence="1">
    <location>
        <begin position="185"/>
        <end position="299"/>
    </location>
</feature>
<dbReference type="InterPro" id="IPR019267">
    <property type="entry name" value="CRISPR-assoc_Cas6_C"/>
</dbReference>
<dbReference type="Pfam" id="PF10040">
    <property type="entry name" value="CRISPR_Cas6"/>
    <property type="match status" value="1"/>
</dbReference>
<dbReference type="RefSeq" id="WP_214297218.1">
    <property type="nucleotide sequence ID" value="NZ_JAHDYS010000005.1"/>
</dbReference>
<proteinExistence type="predicted"/>
<evidence type="ECO:0000313" key="2">
    <source>
        <dbReference type="EMBL" id="MBT1071460.1"/>
    </source>
</evidence>
<dbReference type="Gene3D" id="3.30.70.1900">
    <property type="match status" value="1"/>
</dbReference>
<dbReference type="Proteomes" id="UP000784128">
    <property type="component" value="Unassembled WGS sequence"/>
</dbReference>
<evidence type="ECO:0000259" key="1">
    <source>
        <dbReference type="Pfam" id="PF10040"/>
    </source>
</evidence>
<protein>
    <submittedName>
        <fullName evidence="2">CRISPR system precrRNA processing endoribonuclease RAMP protein Cas6</fullName>
    </submittedName>
</protein>